<feature type="non-terminal residue" evidence="2">
    <location>
        <position position="1"/>
    </location>
</feature>
<feature type="domain" description="DDH" evidence="1">
    <location>
        <begin position="15"/>
        <end position="166"/>
    </location>
</feature>
<feature type="non-terminal residue" evidence="2">
    <location>
        <position position="265"/>
    </location>
</feature>
<dbReference type="Gene3D" id="3.90.1640.30">
    <property type="match status" value="1"/>
</dbReference>
<dbReference type="EMBL" id="BARS01027086">
    <property type="protein sequence ID" value="GAG07919.1"/>
    <property type="molecule type" value="Genomic_DNA"/>
</dbReference>
<dbReference type="GO" id="GO:0004527">
    <property type="term" value="F:exonuclease activity"/>
    <property type="evidence" value="ECO:0007669"/>
    <property type="project" value="UniProtKB-KW"/>
</dbReference>
<dbReference type="InterPro" id="IPR051673">
    <property type="entry name" value="SSDNA_exonuclease_RecJ"/>
</dbReference>
<comment type="caution">
    <text evidence="2">The sequence shown here is derived from an EMBL/GenBank/DDBJ whole genome shotgun (WGS) entry which is preliminary data.</text>
</comment>
<dbReference type="AlphaFoldDB" id="X0UQ31"/>
<organism evidence="2">
    <name type="scientific">marine sediment metagenome</name>
    <dbReference type="NCBI Taxonomy" id="412755"/>
    <lineage>
        <taxon>unclassified sequences</taxon>
        <taxon>metagenomes</taxon>
        <taxon>ecological metagenomes</taxon>
    </lineage>
</organism>
<gene>
    <name evidence="2" type="ORF">S01H1_42583</name>
</gene>
<sequence length="265" mass="27903">AVQRLSAAITGDEGIAVFGDFDVDGVTAAALLTQALEELGARVTTYIPNRFGEGYGLNVDAITSLGERGASLLLATDCGTSSVAEVEHARRLGMDVIILDHHTIPPELPPAVALVNPKLLPQAGQESPLGELAAVGVAYKAMAALYQALGRAWQPQRSLDLVAIGTVADLAPLTRENRYLVKEGLAAIARTERPGLRALIATAGPRPQAVDSEAIAYGLAPRLNAAGRLAHADLSLRLLLTQDEGEAAEVARQLNALNQERQRQT</sequence>
<dbReference type="PANTHER" id="PTHR30255">
    <property type="entry name" value="SINGLE-STRANDED-DNA-SPECIFIC EXONUCLEASE RECJ"/>
    <property type="match status" value="1"/>
</dbReference>
<dbReference type="Pfam" id="PF01368">
    <property type="entry name" value="DHH"/>
    <property type="match status" value="1"/>
</dbReference>
<dbReference type="PANTHER" id="PTHR30255:SF2">
    <property type="entry name" value="SINGLE-STRANDED-DNA-SPECIFIC EXONUCLEASE RECJ"/>
    <property type="match status" value="1"/>
</dbReference>
<proteinExistence type="predicted"/>
<evidence type="ECO:0000259" key="1">
    <source>
        <dbReference type="Pfam" id="PF01368"/>
    </source>
</evidence>
<accession>X0UQ31</accession>
<dbReference type="InterPro" id="IPR038763">
    <property type="entry name" value="DHH_sf"/>
</dbReference>
<dbReference type="InterPro" id="IPR001667">
    <property type="entry name" value="DDH_dom"/>
</dbReference>
<evidence type="ECO:0000313" key="2">
    <source>
        <dbReference type="EMBL" id="GAG07919.1"/>
    </source>
</evidence>
<protein>
    <recommendedName>
        <fullName evidence="1">DDH domain-containing protein</fullName>
    </recommendedName>
</protein>
<dbReference type="SUPFAM" id="SSF64182">
    <property type="entry name" value="DHH phosphoesterases"/>
    <property type="match status" value="1"/>
</dbReference>
<name>X0UQ31_9ZZZZ</name>
<reference evidence="2" key="1">
    <citation type="journal article" date="2014" name="Front. Microbiol.">
        <title>High frequency of phylogenetically diverse reductive dehalogenase-homologous genes in deep subseafloor sedimentary metagenomes.</title>
        <authorList>
            <person name="Kawai M."/>
            <person name="Futagami T."/>
            <person name="Toyoda A."/>
            <person name="Takaki Y."/>
            <person name="Nishi S."/>
            <person name="Hori S."/>
            <person name="Arai W."/>
            <person name="Tsubouchi T."/>
            <person name="Morono Y."/>
            <person name="Uchiyama I."/>
            <person name="Ito T."/>
            <person name="Fujiyama A."/>
            <person name="Inagaki F."/>
            <person name="Takami H."/>
        </authorList>
    </citation>
    <scope>NUCLEOTIDE SEQUENCE</scope>
    <source>
        <strain evidence="2">Expedition CK06-06</strain>
    </source>
</reference>